<accession>A0ACB8CMM0</accession>
<dbReference type="EMBL" id="CM023475">
    <property type="protein sequence ID" value="KAH7946147.1"/>
    <property type="molecule type" value="Genomic_DNA"/>
</dbReference>
<dbReference type="Proteomes" id="UP000821865">
    <property type="component" value="Chromosome 6"/>
</dbReference>
<sequence length="401" mass="43180">MIPRSTPSDPSLVASANEQQPQQHVSGSPANAAMDALRRWRPEVKGATPTAAANDPTAAGRHERAMMVALLVNMSAGTALGYASASMAQIELEPWYTLQRSAPQNQWVADVLLLGAVAGALLSGLMLHLLGHRRTLLLSAFGLMNAWVCVVVSNSLTMLFIGRITCGIWLGVSTNSVSLYVCDVAPPTKRAFFGGLTEVAASLGMLAAYVLAGAAWQMSAVLFTLAPVSVFVLHSYIVENPRWFVTKGRYRDSNTAMVRLYGDDVPTDFRYSRTGDDSNVSTVGRQKVARMLSVCLLLNLLQNLSCAQLVLLHAVQAVGPLIDVMSPQESACLVLAMHVSCTTLFAALTRCIGRRQLLVVSAVLVAGVLSAMRPFDDVVIRLDHPSHNPEEARNKVWERAG</sequence>
<proteinExistence type="predicted"/>
<evidence type="ECO:0000313" key="2">
    <source>
        <dbReference type="Proteomes" id="UP000821865"/>
    </source>
</evidence>
<keyword evidence="2" id="KW-1185">Reference proteome</keyword>
<protein>
    <submittedName>
        <fullName evidence="1">Uncharacterized protein</fullName>
    </submittedName>
</protein>
<gene>
    <name evidence="1" type="ORF">HPB49_020627</name>
</gene>
<comment type="caution">
    <text evidence="1">The sequence shown here is derived from an EMBL/GenBank/DDBJ whole genome shotgun (WGS) entry which is preliminary data.</text>
</comment>
<reference evidence="1" key="1">
    <citation type="submission" date="2020-05" db="EMBL/GenBank/DDBJ databases">
        <title>Large-scale comparative analyses of tick genomes elucidate their genetic diversity and vector capacities.</title>
        <authorList>
            <person name="Jia N."/>
            <person name="Wang J."/>
            <person name="Shi W."/>
            <person name="Du L."/>
            <person name="Sun Y."/>
            <person name="Zhan W."/>
            <person name="Jiang J."/>
            <person name="Wang Q."/>
            <person name="Zhang B."/>
            <person name="Ji P."/>
            <person name="Sakyi L.B."/>
            <person name="Cui X."/>
            <person name="Yuan T."/>
            <person name="Jiang B."/>
            <person name="Yang W."/>
            <person name="Lam T.T.-Y."/>
            <person name="Chang Q."/>
            <person name="Ding S."/>
            <person name="Wang X."/>
            <person name="Zhu J."/>
            <person name="Ruan X."/>
            <person name="Zhao L."/>
            <person name="Wei J."/>
            <person name="Que T."/>
            <person name="Du C."/>
            <person name="Cheng J."/>
            <person name="Dai P."/>
            <person name="Han X."/>
            <person name="Huang E."/>
            <person name="Gao Y."/>
            <person name="Liu J."/>
            <person name="Shao H."/>
            <person name="Ye R."/>
            <person name="Li L."/>
            <person name="Wei W."/>
            <person name="Wang X."/>
            <person name="Wang C."/>
            <person name="Yang T."/>
            <person name="Huo Q."/>
            <person name="Li W."/>
            <person name="Guo W."/>
            <person name="Chen H."/>
            <person name="Zhou L."/>
            <person name="Ni X."/>
            <person name="Tian J."/>
            <person name="Zhou Y."/>
            <person name="Sheng Y."/>
            <person name="Liu T."/>
            <person name="Pan Y."/>
            <person name="Xia L."/>
            <person name="Li J."/>
            <person name="Zhao F."/>
            <person name="Cao W."/>
        </authorList>
    </citation>
    <scope>NUCLEOTIDE SEQUENCE</scope>
    <source>
        <strain evidence="1">Dsil-2018</strain>
    </source>
</reference>
<evidence type="ECO:0000313" key="1">
    <source>
        <dbReference type="EMBL" id="KAH7946147.1"/>
    </source>
</evidence>
<organism evidence="1 2">
    <name type="scientific">Dermacentor silvarum</name>
    <name type="common">Tick</name>
    <dbReference type="NCBI Taxonomy" id="543639"/>
    <lineage>
        <taxon>Eukaryota</taxon>
        <taxon>Metazoa</taxon>
        <taxon>Ecdysozoa</taxon>
        <taxon>Arthropoda</taxon>
        <taxon>Chelicerata</taxon>
        <taxon>Arachnida</taxon>
        <taxon>Acari</taxon>
        <taxon>Parasitiformes</taxon>
        <taxon>Ixodida</taxon>
        <taxon>Ixodoidea</taxon>
        <taxon>Ixodidae</taxon>
        <taxon>Rhipicephalinae</taxon>
        <taxon>Dermacentor</taxon>
    </lineage>
</organism>
<name>A0ACB8CMM0_DERSI</name>